<dbReference type="Gene3D" id="2.40.70.10">
    <property type="entry name" value="Acid Proteases"/>
    <property type="match status" value="1"/>
</dbReference>
<dbReference type="SUPFAM" id="SSF50630">
    <property type="entry name" value="Acid proteases"/>
    <property type="match status" value="1"/>
</dbReference>
<keyword evidence="1" id="KW-0645">Protease</keyword>
<keyword evidence="2" id="KW-1185">Reference proteome</keyword>
<dbReference type="EMBL" id="JBDJNQ010000006">
    <property type="protein sequence ID" value="MEN5378259.1"/>
    <property type="molecule type" value="Genomic_DNA"/>
</dbReference>
<accession>A0ABV0BUL4</accession>
<sequence length="155" mass="17718">MAIIPLQILQLQEQGTHILIEVTLYETTHLMVLDTGASKTVFDKNQLEKIHTDQFQLESTDTLSTGLGTNNMESFLIHIPLFKIHDWKIKNYRAAVLDLSSINYAYEQMNLRPVIGVIGGDILAPYGAVIDYKKKTLKLLKRKLKLKEPFMNMQT</sequence>
<name>A0ABV0BUL4_9SPHI</name>
<keyword evidence="1" id="KW-0378">Hydrolase</keyword>
<comment type="caution">
    <text evidence="1">The sequence shown here is derived from an EMBL/GenBank/DDBJ whole genome shotgun (WGS) entry which is preliminary data.</text>
</comment>
<dbReference type="GO" id="GO:0008233">
    <property type="term" value="F:peptidase activity"/>
    <property type="evidence" value="ECO:0007669"/>
    <property type="project" value="UniProtKB-KW"/>
</dbReference>
<dbReference type="Pfam" id="PF13650">
    <property type="entry name" value="Asp_protease_2"/>
    <property type="match status" value="1"/>
</dbReference>
<protein>
    <submittedName>
        <fullName evidence="1">Aspartyl protease family protein</fullName>
    </submittedName>
</protein>
<reference evidence="1 2" key="1">
    <citation type="submission" date="2024-04" db="EMBL/GenBank/DDBJ databases">
        <title>WGS of bacteria from Torrens River.</title>
        <authorList>
            <person name="Wyrsch E.R."/>
            <person name="Drigo B."/>
        </authorList>
    </citation>
    <scope>NUCLEOTIDE SEQUENCE [LARGE SCALE GENOMIC DNA]</scope>
    <source>
        <strain evidence="1 2">TWI391</strain>
    </source>
</reference>
<evidence type="ECO:0000313" key="1">
    <source>
        <dbReference type="EMBL" id="MEN5378259.1"/>
    </source>
</evidence>
<evidence type="ECO:0000313" key="2">
    <source>
        <dbReference type="Proteomes" id="UP001409291"/>
    </source>
</evidence>
<dbReference type="RefSeq" id="WP_021188476.1">
    <property type="nucleotide sequence ID" value="NZ_JAOQNK010000001.1"/>
</dbReference>
<dbReference type="GO" id="GO:0006508">
    <property type="term" value="P:proteolysis"/>
    <property type="evidence" value="ECO:0007669"/>
    <property type="project" value="UniProtKB-KW"/>
</dbReference>
<dbReference type="Proteomes" id="UP001409291">
    <property type="component" value="Unassembled WGS sequence"/>
</dbReference>
<dbReference type="InterPro" id="IPR021109">
    <property type="entry name" value="Peptidase_aspartic_dom_sf"/>
</dbReference>
<organism evidence="1 2">
    <name type="scientific">Sphingobacterium kitahiroshimense</name>
    <dbReference type="NCBI Taxonomy" id="470446"/>
    <lineage>
        <taxon>Bacteria</taxon>
        <taxon>Pseudomonadati</taxon>
        <taxon>Bacteroidota</taxon>
        <taxon>Sphingobacteriia</taxon>
        <taxon>Sphingobacteriales</taxon>
        <taxon>Sphingobacteriaceae</taxon>
        <taxon>Sphingobacterium</taxon>
    </lineage>
</organism>
<gene>
    <name evidence="1" type="ORF">ABE541_13420</name>
</gene>
<proteinExistence type="predicted"/>